<evidence type="ECO:0000313" key="1">
    <source>
        <dbReference type="EMBL" id="KAA6312307.1"/>
    </source>
</evidence>
<gene>
    <name evidence="1" type="ORF">EZS27_036739</name>
</gene>
<dbReference type="AlphaFoldDB" id="A0A5J4PRT5"/>
<protein>
    <submittedName>
        <fullName evidence="1">Propionyl-CoA:succinate CoA transferase</fullName>
        <ecNumber evidence="1">2.8.3.-</ecNumber>
    </submittedName>
</protein>
<dbReference type="SUPFAM" id="SSF100950">
    <property type="entry name" value="NagB/RpiA/CoA transferase-like"/>
    <property type="match status" value="1"/>
</dbReference>
<name>A0A5J4PRT5_9ZZZZ</name>
<keyword evidence="1" id="KW-0808">Transferase</keyword>
<feature type="non-terminal residue" evidence="1">
    <location>
        <position position="35"/>
    </location>
</feature>
<dbReference type="EC" id="2.8.3.-" evidence="1"/>
<dbReference type="EMBL" id="SNRY01006567">
    <property type="protein sequence ID" value="KAA6312307.1"/>
    <property type="molecule type" value="Genomic_DNA"/>
</dbReference>
<accession>A0A5J4PRT5</accession>
<dbReference type="InterPro" id="IPR037171">
    <property type="entry name" value="NagB/RpiA_transferase-like"/>
</dbReference>
<sequence length="35" mass="3671">MSLKFITAAEAASFIKHDYNVGLSGFTPAGSLKVV</sequence>
<organism evidence="1">
    <name type="scientific">termite gut metagenome</name>
    <dbReference type="NCBI Taxonomy" id="433724"/>
    <lineage>
        <taxon>unclassified sequences</taxon>
        <taxon>metagenomes</taxon>
        <taxon>organismal metagenomes</taxon>
    </lineage>
</organism>
<proteinExistence type="predicted"/>
<reference evidence="1" key="1">
    <citation type="submission" date="2019-03" db="EMBL/GenBank/DDBJ databases">
        <title>Single cell metagenomics reveals metabolic interactions within the superorganism composed of flagellate Streblomastix strix and complex community of Bacteroidetes bacteria on its surface.</title>
        <authorList>
            <person name="Treitli S.C."/>
            <person name="Kolisko M."/>
            <person name="Husnik F."/>
            <person name="Keeling P."/>
            <person name="Hampl V."/>
        </authorList>
    </citation>
    <scope>NUCLEOTIDE SEQUENCE</scope>
    <source>
        <strain evidence="1">STM</strain>
    </source>
</reference>
<comment type="caution">
    <text evidence="1">The sequence shown here is derived from an EMBL/GenBank/DDBJ whole genome shotgun (WGS) entry which is preliminary data.</text>
</comment>
<dbReference type="GO" id="GO:0016740">
    <property type="term" value="F:transferase activity"/>
    <property type="evidence" value="ECO:0007669"/>
    <property type="project" value="UniProtKB-KW"/>
</dbReference>